<comment type="caution">
    <text evidence="1">The sequence shown here is derived from an EMBL/GenBank/DDBJ whole genome shotgun (WGS) entry which is preliminary data.</text>
</comment>
<dbReference type="Proteomes" id="UP000688947">
    <property type="component" value="Unassembled WGS sequence"/>
</dbReference>
<evidence type="ECO:0000313" key="1">
    <source>
        <dbReference type="EMBL" id="KAG6942611.1"/>
    </source>
</evidence>
<organism evidence="1 2">
    <name type="scientific">Phytophthora cactorum</name>
    <dbReference type="NCBI Taxonomy" id="29920"/>
    <lineage>
        <taxon>Eukaryota</taxon>
        <taxon>Sar</taxon>
        <taxon>Stramenopiles</taxon>
        <taxon>Oomycota</taxon>
        <taxon>Peronosporomycetes</taxon>
        <taxon>Peronosporales</taxon>
        <taxon>Peronosporaceae</taxon>
        <taxon>Phytophthora</taxon>
    </lineage>
</organism>
<sequence length="303" mass="33682">MTVLDACYIRPKQTKKEVGPRTHAISTRTLHSHHAAGCSLSVVYLVSNPTLKAGKHFPGSNQNSRFCKALGKLLENITGEKVYARHSIRKGVATYASSSSTRGPSIVRVCVRCGWSLGGVQDRYFRYEAAGDQYLGRVVAGLPRNSAEFAVLPPHFEDPTDLYRSIGRETITREALGSTIRSLLQEAGLWQSQTAASPQPSPQYQRGTTYYWPSDGRFHRMPEDFKFPQLDALSVWRLWWLGNPAAGYPSFRTLQASDFVSSNRKMYSEWSFLVWHIITGAESGSGAECSALTVKKRQIVSTG</sequence>
<gene>
    <name evidence="1" type="ORF">JG687_00018966</name>
</gene>
<accession>A0A8T1TJS0</accession>
<proteinExistence type="predicted"/>
<evidence type="ECO:0000313" key="2">
    <source>
        <dbReference type="Proteomes" id="UP000688947"/>
    </source>
</evidence>
<dbReference type="AlphaFoldDB" id="A0A8T1TJS0"/>
<name>A0A8T1TJS0_9STRA</name>
<protein>
    <submittedName>
        <fullName evidence="1">Uncharacterized protein</fullName>
    </submittedName>
</protein>
<reference evidence="1" key="1">
    <citation type="submission" date="2021-01" db="EMBL/GenBank/DDBJ databases">
        <title>Phytophthora aleatoria, a newly-described species from Pinus radiata is distinct from Phytophthora cactorum isolates based on comparative genomics.</title>
        <authorList>
            <person name="Mcdougal R."/>
            <person name="Panda P."/>
            <person name="Williams N."/>
            <person name="Studholme D.J."/>
        </authorList>
    </citation>
    <scope>NUCLEOTIDE SEQUENCE</scope>
    <source>
        <strain evidence="1">NZFS 3830</strain>
    </source>
</reference>
<dbReference type="OrthoDB" id="125011at2759"/>
<dbReference type="EMBL" id="JAENGZ010002901">
    <property type="protein sequence ID" value="KAG6942611.1"/>
    <property type="molecule type" value="Genomic_DNA"/>
</dbReference>